<dbReference type="Pfam" id="PF10188">
    <property type="entry name" value="Oscp1"/>
    <property type="match status" value="1"/>
</dbReference>
<dbReference type="OrthoDB" id="2157380at2759"/>
<evidence type="ECO:0000313" key="5">
    <source>
        <dbReference type="Proteomes" id="UP000663852"/>
    </source>
</evidence>
<dbReference type="AlphaFoldDB" id="A0A814LZC3"/>
<sequence length="399" mass="45888">MSLKTFPIIFFNMGGEMIYILEQRLTAQDVMDQKSVKVINEIVGAMFNTRFLEEIFRTQELYPKKAVKHIFEKVAHTSIMRLNEASMDKLYDLMSMTVKYQIMLCPCASDIVKVTYNHVNTMRKLVRSFTVLDLLDKAFLAFNKFYERLNDAEWLLIRDTTLFFFQDVHIRVSVFLREDLQTQEGKFIMKTNGVVPTGFQPPGEIRTYTRGRLSNTQAFNAGQQHQPADDTRNFQLGLNIFSKSRSLKQTILSEDRTPQATSMVNAASDIEMLNPDPKMLTQLSLLSQLIGSNTNKDASRSGLVKLSLFDDDDDEDDFRPPPPQSHPQQSSSKATSQRPKHEDISIDVSKRDPNSRLSHVLQELDFDERPARRGKNSNDDDNDLCAMMDRLPNPENKRR</sequence>
<reference evidence="3" key="1">
    <citation type="submission" date="2021-02" db="EMBL/GenBank/DDBJ databases">
        <authorList>
            <person name="Nowell W R."/>
        </authorList>
    </citation>
    <scope>NUCLEOTIDE SEQUENCE</scope>
</reference>
<organism evidence="3 5">
    <name type="scientific">Adineta ricciae</name>
    <name type="common">Rotifer</name>
    <dbReference type="NCBI Taxonomy" id="249248"/>
    <lineage>
        <taxon>Eukaryota</taxon>
        <taxon>Metazoa</taxon>
        <taxon>Spiralia</taxon>
        <taxon>Gnathifera</taxon>
        <taxon>Rotifera</taxon>
        <taxon>Eurotatoria</taxon>
        <taxon>Bdelloidea</taxon>
        <taxon>Adinetida</taxon>
        <taxon>Adinetidae</taxon>
        <taxon>Adineta</taxon>
    </lineage>
</organism>
<gene>
    <name evidence="3" type="ORF">EDS130_LOCUS18482</name>
    <name evidence="2" type="ORF">XAT740_LOCUS1129</name>
</gene>
<dbReference type="GO" id="GO:0005886">
    <property type="term" value="C:plasma membrane"/>
    <property type="evidence" value="ECO:0007669"/>
    <property type="project" value="TreeGrafter"/>
</dbReference>
<dbReference type="GO" id="GO:0005737">
    <property type="term" value="C:cytoplasm"/>
    <property type="evidence" value="ECO:0007669"/>
    <property type="project" value="TreeGrafter"/>
</dbReference>
<dbReference type="Proteomes" id="UP000663828">
    <property type="component" value="Unassembled WGS sequence"/>
</dbReference>
<dbReference type="EMBL" id="CAJNOJ010000086">
    <property type="protein sequence ID" value="CAF1071823.1"/>
    <property type="molecule type" value="Genomic_DNA"/>
</dbReference>
<feature type="compositionally biased region" description="Basic and acidic residues" evidence="1">
    <location>
        <begin position="339"/>
        <end position="354"/>
    </location>
</feature>
<evidence type="ECO:0000313" key="2">
    <source>
        <dbReference type="EMBL" id="CAF0764736.1"/>
    </source>
</evidence>
<dbReference type="PANTHER" id="PTHR21439">
    <property type="entry name" value="OXIDORED-NITRO DOMAIN-CONTAINING PROTEIN"/>
    <property type="match status" value="1"/>
</dbReference>
<evidence type="ECO:0000313" key="3">
    <source>
        <dbReference type="EMBL" id="CAF1071823.1"/>
    </source>
</evidence>
<evidence type="ECO:0000256" key="1">
    <source>
        <dbReference type="SAM" id="MobiDB-lite"/>
    </source>
</evidence>
<protein>
    <submittedName>
        <fullName evidence="3">Uncharacterized protein</fullName>
    </submittedName>
</protein>
<name>A0A814LZC3_ADIRI</name>
<evidence type="ECO:0000313" key="4">
    <source>
        <dbReference type="Proteomes" id="UP000663828"/>
    </source>
</evidence>
<keyword evidence="4" id="KW-1185">Reference proteome</keyword>
<dbReference type="Proteomes" id="UP000663852">
    <property type="component" value="Unassembled WGS sequence"/>
</dbReference>
<dbReference type="EMBL" id="CAJNOR010000033">
    <property type="protein sequence ID" value="CAF0764736.1"/>
    <property type="molecule type" value="Genomic_DNA"/>
</dbReference>
<accession>A0A814LZC3</accession>
<dbReference type="PANTHER" id="PTHR21439:SF0">
    <property type="entry name" value="PROTEIN OSCP1"/>
    <property type="match status" value="1"/>
</dbReference>
<dbReference type="InterPro" id="IPR019332">
    <property type="entry name" value="OSCP1"/>
</dbReference>
<comment type="caution">
    <text evidence="3">The sequence shown here is derived from an EMBL/GenBank/DDBJ whole genome shotgun (WGS) entry which is preliminary data.</text>
</comment>
<proteinExistence type="predicted"/>
<feature type="region of interest" description="Disordered" evidence="1">
    <location>
        <begin position="310"/>
        <end position="399"/>
    </location>
</feature>